<gene>
    <name evidence="1" type="ordered locus">Geob_3875</name>
</gene>
<dbReference type="EMBL" id="CP001390">
    <property type="protein sequence ID" value="AID57993.1"/>
    <property type="molecule type" value="Genomic_DNA"/>
</dbReference>
<keyword evidence="2" id="KW-1185">Reference proteome</keyword>
<name>A0A068F6C8_GEODF</name>
<evidence type="ECO:0000313" key="2">
    <source>
        <dbReference type="Proteomes" id="UP000007721"/>
    </source>
</evidence>
<dbReference type="Proteomes" id="UP000007721">
    <property type="component" value="Chromosome"/>
</dbReference>
<organism evidence="1 2">
    <name type="scientific">Geotalea daltonii (strain DSM 22248 / JCM 15807 / FRC-32)</name>
    <name type="common">Geobacter daltonii</name>
    <dbReference type="NCBI Taxonomy" id="316067"/>
    <lineage>
        <taxon>Bacteria</taxon>
        <taxon>Pseudomonadati</taxon>
        <taxon>Thermodesulfobacteriota</taxon>
        <taxon>Desulfuromonadia</taxon>
        <taxon>Geobacterales</taxon>
        <taxon>Geobacteraceae</taxon>
        <taxon>Geotalea</taxon>
    </lineage>
</organism>
<protein>
    <submittedName>
        <fullName evidence="1">Uncharacterized protein</fullName>
    </submittedName>
</protein>
<sequence>MLAIIPAILITRVFIIRCQCGCRPGLWLLTIWTLLLDFELYFADTLLLRRCPKCNRDLQQKN</sequence>
<dbReference type="STRING" id="316067.Geob_3875"/>
<accession>A0A068F6C8</accession>
<dbReference type="AlphaFoldDB" id="A0A068F6C8"/>
<proteinExistence type="predicted"/>
<dbReference type="KEGG" id="geo:Geob_3875"/>
<dbReference type="HOGENOM" id="CLU_2897770_0_0_7"/>
<reference evidence="1 2" key="1">
    <citation type="submission" date="2009-01" db="EMBL/GenBank/DDBJ databases">
        <title>Complete sequence of Geobacter sp. FRC-32.</title>
        <authorList>
            <consortium name="US DOE Joint Genome Institute"/>
            <person name="Lucas S."/>
            <person name="Copeland A."/>
            <person name="Lapidus A."/>
            <person name="Glavina del Rio T."/>
            <person name="Dalin E."/>
            <person name="Tice H."/>
            <person name="Bruce D."/>
            <person name="Goodwin L."/>
            <person name="Pitluck S."/>
            <person name="Saunders E."/>
            <person name="Brettin T."/>
            <person name="Detter J.C."/>
            <person name="Han C."/>
            <person name="Larimer F."/>
            <person name="Land M."/>
            <person name="Hauser L."/>
            <person name="Kyrpides N."/>
            <person name="Ovchinnikova G."/>
            <person name="Kostka J."/>
            <person name="Richardson P."/>
        </authorList>
    </citation>
    <scope>NUCLEOTIDE SEQUENCE [LARGE SCALE GENOMIC DNA]</scope>
    <source>
        <strain evidence="2">DSM 22248 / JCM 15807 / FRC-32</strain>
    </source>
</reference>
<evidence type="ECO:0000313" key="1">
    <source>
        <dbReference type="EMBL" id="AID57993.1"/>
    </source>
</evidence>